<proteinExistence type="predicted"/>
<gene>
    <name evidence="1" type="ORF">BpHYR1_046427</name>
</gene>
<protein>
    <submittedName>
        <fullName evidence="1">Uncharacterized protein</fullName>
    </submittedName>
</protein>
<dbReference type="Proteomes" id="UP000276133">
    <property type="component" value="Unassembled WGS sequence"/>
</dbReference>
<evidence type="ECO:0000313" key="2">
    <source>
        <dbReference type="Proteomes" id="UP000276133"/>
    </source>
</evidence>
<comment type="caution">
    <text evidence="1">The sequence shown here is derived from an EMBL/GenBank/DDBJ whole genome shotgun (WGS) entry which is preliminary data.</text>
</comment>
<reference evidence="1 2" key="1">
    <citation type="journal article" date="2018" name="Sci. Rep.">
        <title>Genomic signatures of local adaptation to the degree of environmental predictability in rotifers.</title>
        <authorList>
            <person name="Franch-Gras L."/>
            <person name="Hahn C."/>
            <person name="Garcia-Roger E.M."/>
            <person name="Carmona M.J."/>
            <person name="Serra M."/>
            <person name="Gomez A."/>
        </authorList>
    </citation>
    <scope>NUCLEOTIDE SEQUENCE [LARGE SCALE GENOMIC DNA]</scope>
    <source>
        <strain evidence="1">HYR1</strain>
    </source>
</reference>
<evidence type="ECO:0000313" key="1">
    <source>
        <dbReference type="EMBL" id="RNA44051.1"/>
    </source>
</evidence>
<dbReference type="EMBL" id="REGN01000161">
    <property type="protein sequence ID" value="RNA44051.1"/>
    <property type="molecule type" value="Genomic_DNA"/>
</dbReference>
<organism evidence="1 2">
    <name type="scientific">Brachionus plicatilis</name>
    <name type="common">Marine rotifer</name>
    <name type="synonym">Brachionus muelleri</name>
    <dbReference type="NCBI Taxonomy" id="10195"/>
    <lineage>
        <taxon>Eukaryota</taxon>
        <taxon>Metazoa</taxon>
        <taxon>Spiralia</taxon>
        <taxon>Gnathifera</taxon>
        <taxon>Rotifera</taxon>
        <taxon>Eurotatoria</taxon>
        <taxon>Monogononta</taxon>
        <taxon>Pseudotrocha</taxon>
        <taxon>Ploima</taxon>
        <taxon>Brachionidae</taxon>
        <taxon>Brachionus</taxon>
    </lineage>
</organism>
<dbReference type="AlphaFoldDB" id="A0A3M7T7W3"/>
<accession>A0A3M7T7W3</accession>
<name>A0A3M7T7W3_BRAPC</name>
<keyword evidence="2" id="KW-1185">Reference proteome</keyword>
<sequence length="126" mass="14266">MIVLILKFDLKLQFANQKGVSGLLEINLSKKKSHCLSFCSSIWFHILVSSDQTPFRSLSSSIETVIRMSFELDELSLSSKASLARIMLSRSSLMRSLPRNEPNLLNTSLCHASKTQLILDELFSRF</sequence>